<feature type="domain" description="Protein kinase" evidence="14">
    <location>
        <begin position="1484"/>
        <end position="1749"/>
    </location>
</feature>
<dbReference type="SUPFAM" id="SSF53955">
    <property type="entry name" value="Lysozyme-like"/>
    <property type="match status" value="2"/>
</dbReference>
<reference evidence="15 16" key="2">
    <citation type="submission" date="2020-07" db="EMBL/GenBank/DDBJ databases">
        <title>Genome assembly of wild tea tree DASZ reveals pedigree and selection history of tea varieties.</title>
        <authorList>
            <person name="Zhang W."/>
        </authorList>
    </citation>
    <scope>NUCLEOTIDE SEQUENCE [LARGE SCALE GENOMIC DNA]</scope>
    <source>
        <strain evidence="16">cv. G240</strain>
        <tissue evidence="15">Leaf</tissue>
    </source>
</reference>
<dbReference type="CDD" id="cd06410">
    <property type="entry name" value="PB1_UP2"/>
    <property type="match status" value="1"/>
</dbReference>
<dbReference type="GO" id="GO:0004674">
    <property type="term" value="F:protein serine/threonine kinase activity"/>
    <property type="evidence" value="ECO:0007669"/>
    <property type="project" value="UniProtKB-KW"/>
</dbReference>
<dbReference type="SMART" id="SM00220">
    <property type="entry name" value="S_TKc"/>
    <property type="match status" value="1"/>
</dbReference>
<dbReference type="InterPro" id="IPR017441">
    <property type="entry name" value="Protein_kinase_ATP_BS"/>
</dbReference>
<evidence type="ECO:0000256" key="9">
    <source>
        <dbReference type="ARBA" id="ARBA00022840"/>
    </source>
</evidence>
<evidence type="ECO:0000313" key="16">
    <source>
        <dbReference type="Proteomes" id="UP000593564"/>
    </source>
</evidence>
<evidence type="ECO:0000256" key="13">
    <source>
        <dbReference type="SAM" id="MobiDB-lite"/>
    </source>
</evidence>
<organism evidence="15 16">
    <name type="scientific">Camellia sinensis</name>
    <name type="common">Tea plant</name>
    <name type="synonym">Thea sinensis</name>
    <dbReference type="NCBI Taxonomy" id="4442"/>
    <lineage>
        <taxon>Eukaryota</taxon>
        <taxon>Viridiplantae</taxon>
        <taxon>Streptophyta</taxon>
        <taxon>Embryophyta</taxon>
        <taxon>Tracheophyta</taxon>
        <taxon>Spermatophyta</taxon>
        <taxon>Magnoliopsida</taxon>
        <taxon>eudicotyledons</taxon>
        <taxon>Gunneridae</taxon>
        <taxon>Pentapetalae</taxon>
        <taxon>asterids</taxon>
        <taxon>Ericales</taxon>
        <taxon>Theaceae</taxon>
        <taxon>Camellia</taxon>
    </lineage>
</organism>
<dbReference type="GO" id="GO:0005524">
    <property type="term" value="F:ATP binding"/>
    <property type="evidence" value="ECO:0007669"/>
    <property type="project" value="UniProtKB-UniRule"/>
</dbReference>
<dbReference type="GO" id="GO:0009734">
    <property type="term" value="P:auxin-activated signaling pathway"/>
    <property type="evidence" value="ECO:0007669"/>
    <property type="project" value="UniProtKB-KW"/>
</dbReference>
<dbReference type="PROSITE" id="PS50011">
    <property type="entry name" value="PROTEIN_KINASE_DOM"/>
    <property type="match status" value="1"/>
</dbReference>
<keyword evidence="10" id="KW-0119">Carbohydrate metabolism</keyword>
<keyword evidence="7 12" id="KW-0547">Nucleotide-binding</keyword>
<dbReference type="Gene3D" id="1.10.530.10">
    <property type="match status" value="2"/>
</dbReference>
<dbReference type="SUPFAM" id="SSF56112">
    <property type="entry name" value="Protein kinase-like (PK-like)"/>
    <property type="match status" value="1"/>
</dbReference>
<evidence type="ECO:0000313" key="15">
    <source>
        <dbReference type="EMBL" id="KAF5949004.1"/>
    </source>
</evidence>
<keyword evidence="10" id="KW-0624">Polysaccharide degradation</keyword>
<dbReference type="PRINTS" id="PR00109">
    <property type="entry name" value="TYRKINASE"/>
</dbReference>
<feature type="compositionally biased region" description="Polar residues" evidence="13">
    <location>
        <begin position="1255"/>
        <end position="1268"/>
    </location>
</feature>
<evidence type="ECO:0000256" key="10">
    <source>
        <dbReference type="ARBA" id="ARBA00023024"/>
    </source>
</evidence>
<dbReference type="InterPro" id="IPR001245">
    <property type="entry name" value="Ser-Thr/Tyr_kinase_cat_dom"/>
</dbReference>
<dbReference type="GO" id="GO:0005737">
    <property type="term" value="C:cytoplasm"/>
    <property type="evidence" value="ECO:0007669"/>
    <property type="project" value="UniProtKB-SubCell"/>
</dbReference>
<dbReference type="Gene3D" id="1.10.510.10">
    <property type="entry name" value="Transferase(Phosphotransferase) domain 1"/>
    <property type="match status" value="1"/>
</dbReference>
<accession>A0A7J7HAU5</accession>
<evidence type="ECO:0000256" key="2">
    <source>
        <dbReference type="ARBA" id="ARBA00004496"/>
    </source>
</evidence>
<dbReference type="GO" id="GO:0010928">
    <property type="term" value="P:regulation of auxin mediated signaling pathway"/>
    <property type="evidence" value="ECO:0007669"/>
    <property type="project" value="UniProtKB-ARBA"/>
</dbReference>
<dbReference type="CDD" id="cd00254">
    <property type="entry name" value="LT-like"/>
    <property type="match status" value="1"/>
</dbReference>
<evidence type="ECO:0000259" key="14">
    <source>
        <dbReference type="PROSITE" id="PS50011"/>
    </source>
</evidence>
<dbReference type="Gene3D" id="3.30.200.20">
    <property type="entry name" value="Phosphorylase Kinase, domain 1"/>
    <property type="match status" value="1"/>
</dbReference>
<protein>
    <recommendedName>
        <fullName evidence="14">Protein kinase domain-containing protein</fullName>
    </recommendedName>
</protein>
<evidence type="ECO:0000256" key="8">
    <source>
        <dbReference type="ARBA" id="ARBA00022777"/>
    </source>
</evidence>
<sequence>MAGFLESRPKGRIRRTVMRMTHHAIETSIKFSRMAVSFKYWDDCVDHLDMEALWMDPDVRNEWINAGETKGRKVHLSRDPDGQPYLTQTEMKAVAGIIVRRHFVSLIDSDMICAIAELESDRQPISTRYNKKTKEITVGIMQILPKTADWLVRELGYRAYEVEGNSKLLYRPFTNVYLGASYLNWLSNYSQQERSEEFIVRAYKGGTKKATHKSTLQYWRRYLGVKESLPSRKFFEVGPMNDPSASAAPVQQTTGAANATWDSRASPEDMEEMWNHPIVSKEWSKSGEKQGKVRFSHDAENRPYLSRVELRAITEIILSKHFSTRGVKPTVLCALAEIVSMRFVNGVGPRPGIMGIDYPTACWLYKDLGYKAYIVESVDDLTKPFVSLYFGAAYLAWLSQYEGRERTPQFVVQAYLAGPKNVNLQETGPLWLKFEEALSRYEDLKKGSIIFCCNVMNESLGVETTNKQRRWLLYRDVNHSLRDQTRVHPKPLLYQNPYEFLALAFSPIEIEFNKEGKLCNFMMEQLKNHDHDQYNSTEPGNEDLEPTSQGCMFDHASCVNSNMRHPEIKFSEAKPVVLNYSIQTGEEFSLEFMRDRVCPKKPFIPNTAGDPNYSTGYSELKGILGITHTGSESGSDISMLAAVEKVPKEFERKNTSLYDDKSNYGSMQSVPRTSWDYNSYRGTVREYASSGASESSSTKIKILCSFGGRILPRPSDGKLRYVGGETRIISIRKDITWQELWQKAIAVYNQTRTIKYQLPEEDLDALVSVSCDEDLRNMMEECNIQQDGEGPKRLRMFLFSLSDLEDAHFDLGNSDGDSEIQYVVAVNGIDVGSRKNSILHGLASSSGNNLDELDGENFERDTGGAATDFAEVNTSTFTSYMVSPSVTQSSQPILPNFSSTYGTYSQFYNGQMVHQGEAKQYPLPYGYDSHPPNYSPFGEISHPPASHGLTTQQRCLTEGQSFSALCIQDPQMQAKELKLESDGSVQQEGGDEKIQPSSKDYCVSSQPFDCNVKDYFPVEEASAVISTLQGEMNPSKSEGRLEPVQVSSLLCSINPSHVPNTDDNVCHTSTVAFTPGYGNSETDPIDLSYLEPPVPPQRIFYSERIPREQAELLNRFSKSDDSLDSHFLINHSPSGVAPPDFITESVSLQTEQPISTAKQLYKDPHTTADGAAQLPNLKQGLSNPVDNKYVTTDDSILKDENEANCTKYEDKNLLVGEKSEVGSEFLAASEVASVKRSENPTYGLPEPQWSDRADSNFTTNNTQGQDQPSAWMESSREPSVGVSKPEQGDILIDINDRFPRDFLSDIFSKAILSEVSSGFSPLQKDGAGLSFNIENQDPKHWSFFQKLAGDEFARKGVSLIDQDHFGFSSALPKVEEEAPISYKFTPLMDEISLSCVDSQMNYGDDHQKEMLGTVGADTAGLHSDYNPSQVEGSEGMRSDIFVEDQRAPDSEYEDGTRNIGLPPLDPSLGDFDISSLQIIHNEDLEELRELGSGTFGTVYHGKWRGTDVAIKRIKKSCFTGRLSEQERLTIEFWTEAEILSKLHHPNVVAFYGVVQDGPGGTLATVTEYMVDGSLRHALLRKERHLDRRKRLIIAMDAAFGMEYLHSKNIVHFDLKCDNLLVNLKDPSRPICKVGDFGLSKIKRNTLVSGGVRGTLPWMAPELLNGSSNKVSEKVDVFSFGIVLWEILTGEEPYANMHYGAIIGGIVNNTLRPSIPSFCDPEWKRLMEECWAPNPVVRPPFTEIASRLRVMSQTKVQANKTSK</sequence>
<dbReference type="InterPro" id="IPR011009">
    <property type="entry name" value="Kinase-like_dom_sf"/>
</dbReference>
<keyword evidence="6" id="KW-0808">Transferase</keyword>
<evidence type="ECO:0000256" key="4">
    <source>
        <dbReference type="ARBA" id="ARBA00022527"/>
    </source>
</evidence>
<dbReference type="PANTHER" id="PTHR37179">
    <property type="entry name" value="TRANSGLYCOSYLASE"/>
    <property type="match status" value="1"/>
</dbReference>
<dbReference type="InterPro" id="IPR023346">
    <property type="entry name" value="Lysozyme-like_dom_sf"/>
</dbReference>
<comment type="function">
    <text evidence="1">Defense against chitin-containing fungal pathogens.</text>
</comment>
<dbReference type="PROSITE" id="PS00108">
    <property type="entry name" value="PROTEIN_KINASE_ST"/>
    <property type="match status" value="1"/>
</dbReference>
<evidence type="ECO:0000256" key="7">
    <source>
        <dbReference type="ARBA" id="ARBA00022741"/>
    </source>
</evidence>
<dbReference type="InterPro" id="IPR000270">
    <property type="entry name" value="PB1_dom"/>
</dbReference>
<keyword evidence="16" id="KW-1185">Reference proteome</keyword>
<evidence type="ECO:0000256" key="3">
    <source>
        <dbReference type="ARBA" id="ARBA00022490"/>
    </source>
</evidence>
<dbReference type="GO" id="GO:0006032">
    <property type="term" value="P:chitin catabolic process"/>
    <property type="evidence" value="ECO:0007669"/>
    <property type="project" value="UniProtKB-KW"/>
</dbReference>
<name>A0A7J7HAU5_CAMSI</name>
<dbReference type="Gene3D" id="3.10.20.90">
    <property type="entry name" value="Phosphatidylinositol 3-kinase Catalytic Subunit, Chain A, domain 1"/>
    <property type="match status" value="1"/>
</dbReference>
<dbReference type="FunFam" id="3.10.20.90:FF:000058">
    <property type="entry name" value="Octicosapeptide/phox/Bem1p domain kinase superfamily protein"/>
    <property type="match status" value="1"/>
</dbReference>
<keyword evidence="10" id="KW-0146">Chitin degradation</keyword>
<feature type="binding site" evidence="12">
    <location>
        <position position="1515"/>
    </location>
    <ligand>
        <name>ATP</name>
        <dbReference type="ChEBI" id="CHEBI:30616"/>
    </ligand>
</feature>
<evidence type="ECO:0000256" key="11">
    <source>
        <dbReference type="ARBA" id="ARBA00023294"/>
    </source>
</evidence>
<keyword evidence="5" id="KW-0597">Phosphoprotein</keyword>
<dbReference type="Pfam" id="PF07714">
    <property type="entry name" value="PK_Tyr_Ser-Thr"/>
    <property type="match status" value="1"/>
</dbReference>
<dbReference type="PANTHER" id="PTHR37179:SF1">
    <property type="entry name" value="TRANSGLYCOSYLASE"/>
    <property type="match status" value="1"/>
</dbReference>
<dbReference type="EMBL" id="JACBKZ010000006">
    <property type="protein sequence ID" value="KAF5949004.1"/>
    <property type="molecule type" value="Genomic_DNA"/>
</dbReference>
<dbReference type="SMART" id="SM00666">
    <property type="entry name" value="PB1"/>
    <property type="match status" value="1"/>
</dbReference>
<evidence type="ECO:0000256" key="5">
    <source>
        <dbReference type="ARBA" id="ARBA00022553"/>
    </source>
</evidence>
<feature type="compositionally biased region" description="Polar residues" evidence="13">
    <location>
        <begin position="1179"/>
        <end position="1188"/>
    </location>
</feature>
<feature type="region of interest" description="Disordered" evidence="13">
    <location>
        <begin position="1236"/>
        <end position="1284"/>
    </location>
</feature>
<dbReference type="Pfam" id="PF00564">
    <property type="entry name" value="PB1"/>
    <property type="match status" value="1"/>
</dbReference>
<dbReference type="Proteomes" id="UP000593564">
    <property type="component" value="Unassembled WGS sequence"/>
</dbReference>
<dbReference type="FunFam" id="1.10.510.10:FF:000142">
    <property type="entry name" value="Octicosapeptide/phox/Bem1p domain kinase superfamily protein"/>
    <property type="match status" value="1"/>
</dbReference>
<keyword evidence="4" id="KW-0723">Serine/threonine-protein kinase</keyword>
<dbReference type="CDD" id="cd13999">
    <property type="entry name" value="STKc_MAP3K-like"/>
    <property type="match status" value="1"/>
</dbReference>
<keyword evidence="11" id="KW-0927">Auxin signaling pathway</keyword>
<reference evidence="16" key="1">
    <citation type="journal article" date="2020" name="Nat. Commun.">
        <title>Genome assembly of wild tea tree DASZ reveals pedigree and selection history of tea varieties.</title>
        <authorList>
            <person name="Zhang W."/>
            <person name="Zhang Y."/>
            <person name="Qiu H."/>
            <person name="Guo Y."/>
            <person name="Wan H."/>
            <person name="Zhang X."/>
            <person name="Scossa F."/>
            <person name="Alseekh S."/>
            <person name="Zhang Q."/>
            <person name="Wang P."/>
            <person name="Xu L."/>
            <person name="Schmidt M.H."/>
            <person name="Jia X."/>
            <person name="Li D."/>
            <person name="Zhu A."/>
            <person name="Guo F."/>
            <person name="Chen W."/>
            <person name="Ni D."/>
            <person name="Usadel B."/>
            <person name="Fernie A.R."/>
            <person name="Wen W."/>
        </authorList>
    </citation>
    <scope>NUCLEOTIDE SEQUENCE [LARGE SCALE GENOMIC DNA]</scope>
    <source>
        <strain evidence="16">cv. G240</strain>
    </source>
</reference>
<comment type="caution">
    <text evidence="15">The sequence shown here is derived from an EMBL/GenBank/DDBJ whole genome shotgun (WGS) entry which is preliminary data.</text>
</comment>
<proteinExistence type="predicted"/>
<evidence type="ECO:0000256" key="6">
    <source>
        <dbReference type="ARBA" id="ARBA00022679"/>
    </source>
</evidence>
<evidence type="ECO:0000256" key="1">
    <source>
        <dbReference type="ARBA" id="ARBA00003102"/>
    </source>
</evidence>
<gene>
    <name evidence="15" type="ORF">HYC85_014961</name>
</gene>
<dbReference type="InterPro" id="IPR000719">
    <property type="entry name" value="Prot_kinase_dom"/>
</dbReference>
<dbReference type="InterPro" id="IPR008258">
    <property type="entry name" value="Transglycosylase_SLT_dom_1"/>
</dbReference>
<dbReference type="FunFam" id="3.30.200.20:FF:000081">
    <property type="entry name" value="Octicosapeptide/phox/Bem1p domain kinase superfamily protein"/>
    <property type="match status" value="1"/>
</dbReference>
<keyword evidence="8" id="KW-0418">Kinase</keyword>
<keyword evidence="9 12" id="KW-0067">ATP-binding</keyword>
<dbReference type="InterPro" id="IPR008271">
    <property type="entry name" value="Ser/Thr_kinase_AS"/>
</dbReference>
<evidence type="ECO:0000256" key="12">
    <source>
        <dbReference type="PROSITE-ProRule" id="PRU10141"/>
    </source>
</evidence>
<dbReference type="Pfam" id="PF01464">
    <property type="entry name" value="SLT"/>
    <property type="match status" value="1"/>
</dbReference>
<dbReference type="SUPFAM" id="SSF54277">
    <property type="entry name" value="CAD &amp; PB1 domains"/>
    <property type="match status" value="1"/>
</dbReference>
<feature type="region of interest" description="Disordered" evidence="13">
    <location>
        <begin position="1166"/>
        <end position="1188"/>
    </location>
</feature>
<keyword evidence="3" id="KW-0963">Cytoplasm</keyword>
<dbReference type="PROSITE" id="PS00107">
    <property type="entry name" value="PROTEIN_KINASE_ATP"/>
    <property type="match status" value="1"/>
</dbReference>
<comment type="subcellular location">
    <subcellularLocation>
        <location evidence="2">Cytoplasm</location>
    </subcellularLocation>
</comment>